<dbReference type="AlphaFoldDB" id="A0A0H5R4V3"/>
<accession>A0A0H5R4V3</accession>
<proteinExistence type="predicted"/>
<evidence type="ECO:0000313" key="2">
    <source>
        <dbReference type="EMBL" id="CRZ09183.1"/>
    </source>
</evidence>
<protein>
    <submittedName>
        <fullName evidence="2">Uncharacterized protein</fullName>
    </submittedName>
</protein>
<keyword evidence="1" id="KW-1133">Transmembrane helix</keyword>
<sequence>SCHDVSKPENSSKSVGRSCLYEYLFDVIVGRLPFMREPRDGGANCTWKVICGVSDHAIDNYWSSLRVVVFGVIASIILGQVTVALWFSQTPQKLEPDVEMVMKIVQSILAESDKFSNLLSSGNHLVMKEKDIFTEKIIAYSRLDLTATLEHPKGKELLKELDRRIQEHNFLFHNEIKEADWTTIELMGRLNVHGDKPWELAEQEKYNDLIIKFRKISVRLIFFPVGQIYEDLISLLNQNFDKHSQEVFHIQKTIDMLLEKVLNKKAKLIEWGICRFVRKRLKRCSPTHCGGTNTCADNCSWVDKFFRYLLRHFRKKFNAIKTSIVTLLPLTVWNKYIRLRRLLEGPGKPRQK</sequence>
<keyword evidence="1" id="KW-0812">Transmembrane</keyword>
<dbReference type="EMBL" id="HACM01008741">
    <property type="protein sequence ID" value="CRZ09183.1"/>
    <property type="molecule type" value="Transcribed_RNA"/>
</dbReference>
<keyword evidence="1" id="KW-0472">Membrane</keyword>
<evidence type="ECO:0000256" key="1">
    <source>
        <dbReference type="SAM" id="Phobius"/>
    </source>
</evidence>
<feature type="non-terminal residue" evidence="2">
    <location>
        <position position="1"/>
    </location>
</feature>
<name>A0A0H5R4V3_9EUKA</name>
<organism evidence="2">
    <name type="scientific">Spongospora subterranea</name>
    <dbReference type="NCBI Taxonomy" id="70186"/>
    <lineage>
        <taxon>Eukaryota</taxon>
        <taxon>Sar</taxon>
        <taxon>Rhizaria</taxon>
        <taxon>Endomyxa</taxon>
        <taxon>Phytomyxea</taxon>
        <taxon>Plasmodiophorida</taxon>
        <taxon>Plasmodiophoridae</taxon>
        <taxon>Spongospora</taxon>
    </lineage>
</organism>
<feature type="transmembrane region" description="Helical" evidence="1">
    <location>
        <begin position="67"/>
        <end position="87"/>
    </location>
</feature>
<reference evidence="2" key="1">
    <citation type="submission" date="2015-04" db="EMBL/GenBank/DDBJ databases">
        <title>The genome sequence of the plant pathogenic Rhizarian Plasmodiophora brassicae reveals insights in its biotrophic life cycle and the origin of chitin synthesis.</title>
        <authorList>
            <person name="Schwelm A."/>
            <person name="Fogelqvist J."/>
            <person name="Knaust A."/>
            <person name="Julke S."/>
            <person name="Lilja T."/>
            <person name="Dhandapani V."/>
            <person name="Bonilla-Rosso G."/>
            <person name="Karlsson M."/>
            <person name="Shevchenko A."/>
            <person name="Choi S.R."/>
            <person name="Kim H.G."/>
            <person name="Park J.Y."/>
            <person name="Lim Y.P."/>
            <person name="Ludwig-Muller J."/>
            <person name="Dixelius C."/>
        </authorList>
    </citation>
    <scope>NUCLEOTIDE SEQUENCE</scope>
    <source>
        <tissue evidence="2">Potato root galls</tissue>
    </source>
</reference>